<proteinExistence type="predicted"/>
<name>A0A381YQB3_9ZZZZ</name>
<organism evidence="1">
    <name type="scientific">marine metagenome</name>
    <dbReference type="NCBI Taxonomy" id="408172"/>
    <lineage>
        <taxon>unclassified sequences</taxon>
        <taxon>metagenomes</taxon>
        <taxon>ecological metagenomes</taxon>
    </lineage>
</organism>
<dbReference type="PROSITE" id="PS51257">
    <property type="entry name" value="PROKAR_LIPOPROTEIN"/>
    <property type="match status" value="1"/>
</dbReference>
<evidence type="ECO:0000313" key="1">
    <source>
        <dbReference type="EMBL" id="SVA78812.1"/>
    </source>
</evidence>
<gene>
    <name evidence="1" type="ORF">METZ01_LOCUS131666</name>
</gene>
<sequence length="38" mass="3879">MLQRKQSCLAVQSSSVACQGAVFTNHTVAGNNDGDGIA</sequence>
<dbReference type="AlphaFoldDB" id="A0A381YQB3"/>
<reference evidence="1" key="1">
    <citation type="submission" date="2018-05" db="EMBL/GenBank/DDBJ databases">
        <authorList>
            <person name="Lanie J.A."/>
            <person name="Ng W.-L."/>
            <person name="Kazmierczak K.M."/>
            <person name="Andrzejewski T.M."/>
            <person name="Davidsen T.M."/>
            <person name="Wayne K.J."/>
            <person name="Tettelin H."/>
            <person name="Glass J.I."/>
            <person name="Rusch D."/>
            <person name="Podicherti R."/>
            <person name="Tsui H.-C.T."/>
            <person name="Winkler M.E."/>
        </authorList>
    </citation>
    <scope>NUCLEOTIDE SEQUENCE</scope>
</reference>
<dbReference type="EMBL" id="UINC01018706">
    <property type="protein sequence ID" value="SVA78812.1"/>
    <property type="molecule type" value="Genomic_DNA"/>
</dbReference>
<accession>A0A381YQB3</accession>
<protein>
    <submittedName>
        <fullName evidence="1">Uncharacterized protein</fullName>
    </submittedName>
</protein>